<protein>
    <submittedName>
        <fullName evidence="1">10335_t:CDS:1</fullName>
    </submittedName>
</protein>
<dbReference type="Proteomes" id="UP000789572">
    <property type="component" value="Unassembled WGS sequence"/>
</dbReference>
<evidence type="ECO:0000313" key="1">
    <source>
        <dbReference type="EMBL" id="CAG8607483.1"/>
    </source>
</evidence>
<keyword evidence="2" id="KW-1185">Reference proteome</keyword>
<accession>A0A9N9GFX2</accession>
<dbReference type="AlphaFoldDB" id="A0A9N9GFX2"/>
<proteinExistence type="predicted"/>
<gene>
    <name evidence="1" type="ORF">POCULU_LOCUS7782</name>
</gene>
<evidence type="ECO:0000313" key="2">
    <source>
        <dbReference type="Proteomes" id="UP000789572"/>
    </source>
</evidence>
<reference evidence="1" key="1">
    <citation type="submission" date="2021-06" db="EMBL/GenBank/DDBJ databases">
        <authorList>
            <person name="Kallberg Y."/>
            <person name="Tangrot J."/>
            <person name="Rosling A."/>
        </authorList>
    </citation>
    <scope>NUCLEOTIDE SEQUENCE</scope>
    <source>
        <strain evidence="1">IA702</strain>
    </source>
</reference>
<name>A0A9N9GFX2_9GLOM</name>
<dbReference type="OrthoDB" id="1733326at2759"/>
<comment type="caution">
    <text evidence="1">The sequence shown here is derived from an EMBL/GenBank/DDBJ whole genome shotgun (WGS) entry which is preliminary data.</text>
</comment>
<sequence length="291" mass="32137">MSVDQAGIHSRMAAWKRRFEDIVDQHPQHRPMVARDFCGMIRQVCMRTRWVMLIDDTTMVNKLGKSGLFKKETVAQHFTMKTLLVKMKNILVCKCLGNAKAREIGNQGLHDSTFCTFAAQDVSWTLTNEKTITINSSGRLAAMLDDRVFLAWGKGSFGSCYWNEYDLNLLTRNNWRASLVPAAAVIPAPIAYIKVVAVKKLVVELQAWLGGPPSGVFKAGTRLNTLAWNNGIGQWFYLLVSRTVESGDVDKMTRSAPHGKPKCLGSGGSMVARLKLKGIDGRAPPGVEPAA</sequence>
<dbReference type="PANTHER" id="PTHR34410">
    <property type="entry name" value="INTRON-ENCODED HOMING ENDONUCLEASE, PUTATIVE-RELATED"/>
    <property type="match status" value="1"/>
</dbReference>
<organism evidence="1 2">
    <name type="scientific">Paraglomus occultum</name>
    <dbReference type="NCBI Taxonomy" id="144539"/>
    <lineage>
        <taxon>Eukaryota</taxon>
        <taxon>Fungi</taxon>
        <taxon>Fungi incertae sedis</taxon>
        <taxon>Mucoromycota</taxon>
        <taxon>Glomeromycotina</taxon>
        <taxon>Glomeromycetes</taxon>
        <taxon>Paraglomerales</taxon>
        <taxon>Paraglomeraceae</taxon>
        <taxon>Paraglomus</taxon>
    </lineage>
</organism>
<dbReference type="EMBL" id="CAJVPJ010001905">
    <property type="protein sequence ID" value="CAG8607483.1"/>
    <property type="molecule type" value="Genomic_DNA"/>
</dbReference>
<dbReference type="PANTHER" id="PTHR34410:SF2">
    <property type="entry name" value="RRNA INTRON-ENCODED HOMING ENDONUCLEASE"/>
    <property type="match status" value="1"/>
</dbReference>